<dbReference type="EMBL" id="CP034187">
    <property type="protein sequence ID" value="AZI45171.1"/>
    <property type="molecule type" value="Genomic_DNA"/>
</dbReference>
<dbReference type="SUPFAM" id="SSF52540">
    <property type="entry name" value="P-loop containing nucleoside triphosphate hydrolases"/>
    <property type="match status" value="1"/>
</dbReference>
<dbReference type="InterPro" id="IPR038726">
    <property type="entry name" value="PDDEXK_AddAB-type"/>
</dbReference>
<evidence type="ECO:0000313" key="2">
    <source>
        <dbReference type="EMBL" id="AZI45171.1"/>
    </source>
</evidence>
<keyword evidence="2" id="KW-0614">Plasmid</keyword>
<evidence type="ECO:0000259" key="1">
    <source>
        <dbReference type="Pfam" id="PF12705"/>
    </source>
</evidence>
<geneLocation type="plasmid" evidence="2 3">
    <name>unnamed3</name>
</geneLocation>
<dbReference type="Pfam" id="PF12705">
    <property type="entry name" value="PDDEXK_1"/>
    <property type="match status" value="1"/>
</dbReference>
<dbReference type="Gene3D" id="3.90.320.10">
    <property type="match status" value="1"/>
</dbReference>
<protein>
    <submittedName>
        <fullName evidence="2">PD-(D/E)XK nuclease family protein</fullName>
    </submittedName>
</protein>
<keyword evidence="3" id="KW-1185">Reference proteome</keyword>
<dbReference type="AlphaFoldDB" id="A0A3G8YU76"/>
<dbReference type="Proteomes" id="UP000276417">
    <property type="component" value="Plasmid unnamed3"/>
</dbReference>
<name>A0A3G8YU76_9DEIO</name>
<proteinExistence type="predicted"/>
<reference evidence="2 3" key="1">
    <citation type="submission" date="2018-11" db="EMBL/GenBank/DDBJ databases">
        <title>Deinococcus shelandsis sp. nov., isolated from South Shetland Islands soil of Antarctica.</title>
        <authorList>
            <person name="Tian J."/>
        </authorList>
    </citation>
    <scope>NUCLEOTIDE SEQUENCE [LARGE SCALE GENOMIC DNA]</scope>
    <source>
        <strain evidence="2 3">S14-83T</strain>
        <plasmid evidence="2 3">unnamed3</plasmid>
    </source>
</reference>
<gene>
    <name evidence="2" type="ORF">EHF33_19865</name>
</gene>
<sequence length="888" mass="96951">MSAVSIRLLVTSSDASVRLKTAAQSIQAMGPFTLVVPNVPAGRSVRARLGDHLRAQSLTQLARERLRAGGWRPLRPGERDAFLRRALADTEFQYLTPLLDRPSTWSSLARTLSELLRADVEPQAVLNVAKTAREHDVAQAFAAYVATCVRERCFDLSGTEYFARRHAPSTPLRALVHGFTHLDASQIAFLGALLAPGSALTLPDPDERRLHETRRTAQAFQARGFVTEHLPAAPHPHEGETTSAYTAPDVESEVRAALRQVQAWLAAGSAPHQLGVVVRDEATYLPALIDVAREYDLPLTGHHQLPLLRTAVGALVWLWLEALEGDWAFSRTRALLTHPLCGLLGDSLEVARRLSPAFPAGLEAWHPDLAWLELPPEESLSGAVGRLERFLREAGVVDRRRTDMQLNAHIASLVEALSGAAQDHTLRPRQDVTALLRHTLSTHTTPLLLGRGGVRVLNPLGLLGRQFHKLWVLGLADGLYPPRVSESPLLDSAVRARWSEAGVFVPDASTSTAVEETIFHGALLSSAQELVLSSPRRTAQGRSLAPSVFLTRLGTLPAWSSEVPLASEGEQLLERALNAGEVPEAVRRAAQIEQERDAGQPSAHHGLLGESLWDPAWTWSASQLHDVGACRFRWFGRKALGLREDADPEAGEDRRVTGTLLHAALEGALRGWTPQDQPALLLERAEAALDRAIVRERRAGNFHPGPLFEIERREWRQIVQQALQSPDFLPEGWTPDQAALEGSFDQTLAVGEVVFRLRGVVDRVDHSPVGKLVTDYKVGTYISTVQPNAQETGKLDLEIQLPLYMRALGAVGGRYFSIEGSKVIGAAGQLNTKKAYDAAKHEAALDTFLLGVHQDFEAGQVTPRPDQDGKACGFCTVAPVCRHPGGRA</sequence>
<evidence type="ECO:0000313" key="3">
    <source>
        <dbReference type="Proteomes" id="UP000276417"/>
    </source>
</evidence>
<organism evidence="2 3">
    <name type="scientific">Deinococcus psychrotolerans</name>
    <dbReference type="NCBI Taxonomy" id="2489213"/>
    <lineage>
        <taxon>Bacteria</taxon>
        <taxon>Thermotogati</taxon>
        <taxon>Deinococcota</taxon>
        <taxon>Deinococci</taxon>
        <taxon>Deinococcales</taxon>
        <taxon>Deinococcaceae</taxon>
        <taxon>Deinococcus</taxon>
    </lineage>
</organism>
<feature type="domain" description="PD-(D/E)XK endonuclease-like" evidence="1">
    <location>
        <begin position="618"/>
        <end position="882"/>
    </location>
</feature>
<dbReference type="OrthoDB" id="9780606at2"/>
<accession>A0A3G8YU76</accession>
<dbReference type="InterPro" id="IPR027417">
    <property type="entry name" value="P-loop_NTPase"/>
</dbReference>
<dbReference type="Gene3D" id="3.40.50.300">
    <property type="entry name" value="P-loop containing nucleotide triphosphate hydrolases"/>
    <property type="match status" value="1"/>
</dbReference>
<dbReference type="KEGG" id="dph:EHF33_19865"/>
<dbReference type="InterPro" id="IPR011604">
    <property type="entry name" value="PDDEXK-like_dom_sf"/>
</dbReference>